<gene>
    <name evidence="4" type="ORF">BBI00_12295</name>
</gene>
<dbReference type="InterPro" id="IPR012338">
    <property type="entry name" value="Beta-lactam/transpept-like"/>
</dbReference>
<keyword evidence="4" id="KW-0378">Hydrolase</keyword>
<dbReference type="Pfam" id="PF00144">
    <property type="entry name" value="Beta-lactamase"/>
    <property type="match status" value="1"/>
</dbReference>
<dbReference type="Proteomes" id="UP000093432">
    <property type="component" value="Unassembled WGS sequence"/>
</dbReference>
<dbReference type="GO" id="GO:0016020">
    <property type="term" value="C:membrane"/>
    <property type="evidence" value="ECO:0007669"/>
    <property type="project" value="UniProtKB-SubCell"/>
</dbReference>
<dbReference type="InterPro" id="IPR001466">
    <property type="entry name" value="Beta-lactam-related"/>
</dbReference>
<dbReference type="GO" id="GO:0016787">
    <property type="term" value="F:hydrolase activity"/>
    <property type="evidence" value="ECO:0007669"/>
    <property type="project" value="UniProtKB-KW"/>
</dbReference>
<name>A0A1B8ZTZ1_9FLAO</name>
<sequence>MILKKLTTALIVLPFFISTMDAQQLTKSYEKKIDSLIRTEFGNKNEPGGVFMITRKGKSIYKKAFGKANLELEIDMSPDQVFQIGSMTKQFTAVAILMLEQQGKLSVNDPVSKYSKDYPNGENITIHHLLTHTSGIKDFTKMKTLSSIAQKEMKPEAMVDFFKNEPVDFAPGEKFDYNNSGYVLLGYIIELVSGDTYENFIQKNIFDKAGMTHSYYASDRKVIPKRAYGYHKKEEGFVNRTVISFSIPYSSGSLMSTVDDLWKWQQALNQNLLLNPVETQKAFKKYKLNNGEEFTYGYGWHLKEMNGTADREHGGSVFGFKSMGVYIPGEDIYVIGLSNCDCHSPTEITRNIAKITLNELKNPVKKP</sequence>
<keyword evidence="2" id="KW-0472">Membrane</keyword>
<evidence type="ECO:0000313" key="5">
    <source>
        <dbReference type="Proteomes" id="UP000093432"/>
    </source>
</evidence>
<dbReference type="RefSeq" id="WP_065399044.1">
    <property type="nucleotide sequence ID" value="NZ_MAYG01000001.1"/>
</dbReference>
<proteinExistence type="predicted"/>
<organism evidence="4 5">
    <name type="scientific">Chryseobacterium arthrosphaerae</name>
    <dbReference type="NCBI Taxonomy" id="651561"/>
    <lineage>
        <taxon>Bacteria</taxon>
        <taxon>Pseudomonadati</taxon>
        <taxon>Bacteroidota</taxon>
        <taxon>Flavobacteriia</taxon>
        <taxon>Flavobacteriales</taxon>
        <taxon>Weeksellaceae</taxon>
        <taxon>Chryseobacterium group</taxon>
        <taxon>Chryseobacterium</taxon>
    </lineage>
</organism>
<comment type="subcellular location">
    <subcellularLocation>
        <location evidence="1">Membrane</location>
    </subcellularLocation>
</comment>
<comment type="caution">
    <text evidence="4">The sequence shown here is derived from an EMBL/GenBank/DDBJ whole genome shotgun (WGS) entry which is preliminary data.</text>
</comment>
<evidence type="ECO:0000313" key="4">
    <source>
        <dbReference type="EMBL" id="OCA75065.1"/>
    </source>
</evidence>
<dbReference type="STRING" id="651561.BBI00_12295"/>
<dbReference type="PANTHER" id="PTHR46825">
    <property type="entry name" value="D-ALANYL-D-ALANINE-CARBOXYPEPTIDASE/ENDOPEPTIDASE AMPH"/>
    <property type="match status" value="1"/>
</dbReference>
<feature type="domain" description="Beta-lactamase-related" evidence="3">
    <location>
        <begin position="34"/>
        <end position="342"/>
    </location>
</feature>
<protein>
    <submittedName>
        <fullName evidence="4">Serine hydrolase</fullName>
    </submittedName>
</protein>
<dbReference type="Gene3D" id="3.40.710.10">
    <property type="entry name" value="DD-peptidase/beta-lactamase superfamily"/>
    <property type="match status" value="1"/>
</dbReference>
<reference evidence="5" key="1">
    <citation type="submission" date="2016-07" db="EMBL/GenBank/DDBJ databases">
        <authorList>
            <person name="Florea S."/>
            <person name="Webb J.S."/>
            <person name="Jaromczyk J."/>
            <person name="Schardl C.L."/>
        </authorList>
    </citation>
    <scope>NUCLEOTIDE SEQUENCE [LARGE SCALE GENOMIC DNA]</scope>
    <source>
        <strain evidence="5">CC-VM-7</strain>
    </source>
</reference>
<evidence type="ECO:0000259" key="3">
    <source>
        <dbReference type="Pfam" id="PF00144"/>
    </source>
</evidence>
<dbReference type="EMBL" id="MAYG01000001">
    <property type="protein sequence ID" value="OCA75065.1"/>
    <property type="molecule type" value="Genomic_DNA"/>
</dbReference>
<dbReference type="SUPFAM" id="SSF56601">
    <property type="entry name" value="beta-lactamase/transpeptidase-like"/>
    <property type="match status" value="1"/>
</dbReference>
<dbReference type="AlphaFoldDB" id="A0A1B8ZTZ1"/>
<accession>A0A1B8ZTZ1</accession>
<dbReference type="OrthoDB" id="9793489at2"/>
<dbReference type="PANTHER" id="PTHR46825:SF11">
    <property type="entry name" value="PENICILLIN-BINDING PROTEIN 4"/>
    <property type="match status" value="1"/>
</dbReference>
<evidence type="ECO:0000256" key="1">
    <source>
        <dbReference type="ARBA" id="ARBA00004370"/>
    </source>
</evidence>
<evidence type="ECO:0000256" key="2">
    <source>
        <dbReference type="ARBA" id="ARBA00023136"/>
    </source>
</evidence>
<dbReference type="InterPro" id="IPR050491">
    <property type="entry name" value="AmpC-like"/>
</dbReference>